<dbReference type="Proteomes" id="UP000294927">
    <property type="component" value="Unassembled WGS sequence"/>
</dbReference>
<evidence type="ECO:0000256" key="4">
    <source>
        <dbReference type="ARBA" id="ARBA00023026"/>
    </source>
</evidence>
<sequence>MRRRRVAMVLSSVLAVSAVVGLPGRASAAGGPSVPLPDTAPTPVTEQTMKPRDADEATVKELHGNQESSGQADGGGTNKATPLAPSAKWDVSRQTGDFTWSYPLRVPPSPGGFVPDLALSYASSTVDGRTSATNNQASWVGDGWDLSVGYIERSYLPCALDTMDGTTPPTVGDLCWRSDNATASYDGKGGELVRNDADGTWRVAFDDGSRVERTGNPGEAGESWKITTVDGTQYFFGSRDDAHSKWTVPVFGDDANDPCHKTSGFTDSHCVMPWRWNLDKVVDRNGNMILYDYEVETNSYGMNRKDPAVSYVRSGTLSSAEYGLNTANDKHATGRVDFAVAPRCVPGSDCTPDKKANWPDVSWDDKCDTATCPDRYSPTFWSTKRLDAVTTSVWNGSKYTPVEKWTMDQQFPKSGDGEKPALWLKGIRHSGLAGTQVDLPDVRFEGKSMENRVVKQDGIGPLLRYRITAVVSEAGGVITVNYAPPDCLTAPAHPESNTLRCYPVKWAKKDFAEQTDYFHKYVVESITESDRLATNTEQETRYQYLDGAAWAYDDSEFTKDDHRDWNVFHGFRRVRITKGKPGDLAGPQTMVEERYYQGMDGDRQPNNGTRSASVPDTEGTDYTDSPWLRGFQYESVVHDGTSDRVVSKTIVTPSVQGPVATRGSIKAYLVRPAVQTNYTALAAGGWRKSRTEQSFDTSGLVTTNNDLGDLATGDDDKCTTTLYKRNVGKWLIDMPWLVKTSAAACTATPTFPEDAVSATRTCYDGGDCAAGPTRGNVTRTEELDSWNGSDPVTTLVSTAVYDDYGRVTSTKDAKDHETTTAYTPDKGGPVTESVVTDPAGFTTKTTLDPAYGQPLKVVDANGFTTETAYDALGRVTEIWLPDRPRSPDVRGNQYFSYAYHNDAPTTVTSSAIGPKGNYTTSTQLFDGLLRPRQKQVPAPGGGRLIVDTRYDSQGRAYRTTKPYFTNSPVDDRIWIAGDVETASQTLTTFDGAGRPTVETVKTGADDAWQTTTVYGGDRVTVTPPAGGTVTMTLTDARGQTTELRQYPGATAQGDDYDSTKYAYTPAGQLARLTDPAGQVWQHTYDLHGREVVTDDPDKGTSTSSYDELGQLVSTTDARNTTLVYDYDSLGRRRAEHLGTATGPVQAEWTYDTVEAGGKGLLATSSRYVDGLTYRSEVLAYDQRGRPVGTTVTIPASREEPALAGTYTTYQSYKEDGSVGGVTLPEIGSLPTETLTYTYDDLGGLQTASGGYDGETVDYVTATDYTRYGEQARIRMGAPGRQVWVSNYYDTNLRRHNRSIVDIEAANPKQSDVNYSYDLFGNVTSIADASDTQCFRYDYVQRLAEAWTPGAGCAADPAVSALSGVAPYWQSFTYDKSGNRLTQTQHAAAGDTVQTSTYPAAGQPDAHKLASVSTVGPGVNTSGAVTYDETGNVRTKPGQVLDWDAEGHLAKVTEGGRTTEFRYDAAGNRLLRRDATGSTLYLGGQELRVTRATGAKSATRYYAYGDQTVAMRDSSGLTWLAADDQGTAQTAINSTTMKVTRRRQTPFGGSRGPAVTFPGEKGFVGGTNDPTGLVHLGAREYDPVLGRFLSVDPQLSLGDPQMMNGYTYADDSPVTKSDPSGNAPICNKFGDCMQGHDTGASNPAVWPAERAAQQENARKYADYIRERTKPRPKLDRYDGDNLLVGKHGPSWAEEEAKFMANLDAAIQASHDGAWAPDGFSVSLCVDAGFAVIFGGSLCMVVDGQGIAFQPEYGTALPGLSTGYYTELVPMARKMVVDASALKPARPGFSLKINNTPAQPGPGEGVTVTHPLWGRTLGMKWGFESDFSGLNSVGIAVPGGELSATYEGNYTTPYLVRWDHVFSWYDPKEHDRFGFFK</sequence>
<dbReference type="Pfam" id="PF05593">
    <property type="entry name" value="RHS_repeat"/>
    <property type="match status" value="2"/>
</dbReference>
<dbReference type="InterPro" id="IPR003284">
    <property type="entry name" value="Sal_SpvB"/>
</dbReference>
<dbReference type="Gene3D" id="2.180.10.10">
    <property type="entry name" value="RHS repeat-associated core"/>
    <property type="match status" value="2"/>
</dbReference>
<keyword evidence="6" id="KW-0732">Signal</keyword>
<dbReference type="Pfam" id="PF25023">
    <property type="entry name" value="TEN_YD-shell"/>
    <property type="match status" value="1"/>
</dbReference>
<evidence type="ECO:0000256" key="5">
    <source>
        <dbReference type="SAM" id="MobiDB-lite"/>
    </source>
</evidence>
<feature type="signal peptide" evidence="6">
    <location>
        <begin position="1"/>
        <end position="28"/>
    </location>
</feature>
<dbReference type="InterPro" id="IPR022385">
    <property type="entry name" value="Rhs_assc_core"/>
</dbReference>
<accession>A0A4R7W253</accession>
<evidence type="ECO:0000313" key="8">
    <source>
        <dbReference type="EMBL" id="TDV56088.1"/>
    </source>
</evidence>
<feature type="region of interest" description="Disordered" evidence="5">
    <location>
        <begin position="598"/>
        <end position="625"/>
    </location>
</feature>
<protein>
    <submittedName>
        <fullName evidence="8">RHS repeat-associated protein</fullName>
    </submittedName>
</protein>
<dbReference type="NCBIfam" id="TIGR03696">
    <property type="entry name" value="Rhs_assc_core"/>
    <property type="match status" value="1"/>
</dbReference>
<dbReference type="GO" id="GO:0005737">
    <property type="term" value="C:cytoplasm"/>
    <property type="evidence" value="ECO:0007669"/>
    <property type="project" value="InterPro"/>
</dbReference>
<feature type="chain" id="PRO_5020726041" evidence="6">
    <location>
        <begin position="29"/>
        <end position="1875"/>
    </location>
</feature>
<comment type="subcellular location">
    <subcellularLocation>
        <location evidence="1">Secreted</location>
    </subcellularLocation>
</comment>
<evidence type="ECO:0000256" key="6">
    <source>
        <dbReference type="SAM" id="SignalP"/>
    </source>
</evidence>
<evidence type="ECO:0000313" key="9">
    <source>
        <dbReference type="Proteomes" id="UP000294927"/>
    </source>
</evidence>
<comment type="caution">
    <text evidence="8">The sequence shown here is derived from an EMBL/GenBank/DDBJ whole genome shotgun (WGS) entry which is preliminary data.</text>
</comment>
<dbReference type="InterPro" id="IPR050708">
    <property type="entry name" value="T6SS_VgrG/RHS"/>
</dbReference>
<keyword evidence="3" id="KW-0677">Repeat</keyword>
<evidence type="ECO:0000256" key="1">
    <source>
        <dbReference type="ARBA" id="ARBA00004613"/>
    </source>
</evidence>
<organism evidence="8 9">
    <name type="scientific">Actinophytocola oryzae</name>
    <dbReference type="NCBI Taxonomy" id="502181"/>
    <lineage>
        <taxon>Bacteria</taxon>
        <taxon>Bacillati</taxon>
        <taxon>Actinomycetota</taxon>
        <taxon>Actinomycetes</taxon>
        <taxon>Pseudonocardiales</taxon>
        <taxon>Pseudonocardiaceae</taxon>
    </lineage>
</organism>
<dbReference type="EMBL" id="SOCP01000002">
    <property type="protein sequence ID" value="TDV56088.1"/>
    <property type="molecule type" value="Genomic_DNA"/>
</dbReference>
<keyword evidence="2" id="KW-0964">Secreted</keyword>
<feature type="domain" description="Teneurin-like YD-shell" evidence="7">
    <location>
        <begin position="1369"/>
        <end position="1613"/>
    </location>
</feature>
<dbReference type="InterPro" id="IPR056823">
    <property type="entry name" value="TEN-like_YD-shell"/>
</dbReference>
<evidence type="ECO:0000256" key="2">
    <source>
        <dbReference type="ARBA" id="ARBA00022525"/>
    </source>
</evidence>
<dbReference type="Pfam" id="PF03534">
    <property type="entry name" value="SpvB"/>
    <property type="match status" value="1"/>
</dbReference>
<feature type="compositionally biased region" description="Polar residues" evidence="5">
    <location>
        <begin position="604"/>
        <end position="614"/>
    </location>
</feature>
<feature type="region of interest" description="Disordered" evidence="5">
    <location>
        <begin position="24"/>
        <end position="90"/>
    </location>
</feature>
<keyword evidence="9" id="KW-1185">Reference proteome</keyword>
<dbReference type="NCBIfam" id="TIGR01643">
    <property type="entry name" value="YD_repeat_2x"/>
    <property type="match status" value="4"/>
</dbReference>
<dbReference type="InterPro" id="IPR006530">
    <property type="entry name" value="YD"/>
</dbReference>
<feature type="region of interest" description="Disordered" evidence="5">
    <location>
        <begin position="1542"/>
        <end position="1567"/>
    </location>
</feature>
<gene>
    <name evidence="8" type="ORF">CLV71_102149</name>
</gene>
<reference evidence="8 9" key="1">
    <citation type="submission" date="2019-03" db="EMBL/GenBank/DDBJ databases">
        <title>Genomic Encyclopedia of Archaeal and Bacterial Type Strains, Phase II (KMG-II): from individual species to whole genera.</title>
        <authorList>
            <person name="Goeker M."/>
        </authorList>
    </citation>
    <scope>NUCLEOTIDE SEQUENCE [LARGE SCALE GENOMIC DNA]</scope>
    <source>
        <strain evidence="8 9">DSM 45499</strain>
    </source>
</reference>
<dbReference type="PANTHER" id="PTHR32305:SF17">
    <property type="entry name" value="TRNA NUCLEASE WAPA"/>
    <property type="match status" value="1"/>
</dbReference>
<evidence type="ECO:0000256" key="3">
    <source>
        <dbReference type="ARBA" id="ARBA00022737"/>
    </source>
</evidence>
<evidence type="ECO:0000259" key="7">
    <source>
        <dbReference type="Pfam" id="PF25023"/>
    </source>
</evidence>
<keyword evidence="4" id="KW-0843">Virulence</keyword>
<feature type="compositionally biased region" description="Polar residues" evidence="5">
    <location>
        <begin position="1099"/>
        <end position="1112"/>
    </location>
</feature>
<dbReference type="PANTHER" id="PTHR32305">
    <property type="match status" value="1"/>
</dbReference>
<dbReference type="InterPro" id="IPR031325">
    <property type="entry name" value="RHS_repeat"/>
</dbReference>
<feature type="compositionally biased region" description="Basic and acidic residues" evidence="5">
    <location>
        <begin position="49"/>
        <end position="64"/>
    </location>
</feature>
<feature type="region of interest" description="Disordered" evidence="5">
    <location>
        <begin position="1091"/>
        <end position="1112"/>
    </location>
</feature>
<dbReference type="GO" id="GO:0005576">
    <property type="term" value="C:extracellular region"/>
    <property type="evidence" value="ECO:0007669"/>
    <property type="project" value="UniProtKB-SubCell"/>
</dbReference>
<proteinExistence type="predicted"/>
<name>A0A4R7W253_9PSEU</name>